<name>A0AAU9K5M6_9CILI</name>
<feature type="repeat" description="TPR" evidence="3">
    <location>
        <begin position="512"/>
        <end position="545"/>
    </location>
</feature>
<feature type="repeat" description="TPR" evidence="3">
    <location>
        <begin position="478"/>
        <end position="511"/>
    </location>
</feature>
<dbReference type="PANTHER" id="PTHR44943">
    <property type="entry name" value="CELLULOSE SYNTHASE OPERON PROTEIN C"/>
    <property type="match status" value="1"/>
</dbReference>
<protein>
    <recommendedName>
        <fullName evidence="6">UDP-N-acetylglucosamine--peptide N-acetylglucosaminyltransferase SPINDLY</fullName>
    </recommendedName>
</protein>
<feature type="repeat" description="TPR" evidence="3">
    <location>
        <begin position="580"/>
        <end position="613"/>
    </location>
</feature>
<proteinExistence type="predicted"/>
<evidence type="ECO:0000256" key="1">
    <source>
        <dbReference type="ARBA" id="ARBA00022737"/>
    </source>
</evidence>
<dbReference type="Proteomes" id="UP001162131">
    <property type="component" value="Unassembled WGS sequence"/>
</dbReference>
<dbReference type="Gene3D" id="1.25.40.1040">
    <property type="match status" value="1"/>
</dbReference>
<feature type="repeat" description="TPR" evidence="3">
    <location>
        <begin position="444"/>
        <end position="477"/>
    </location>
</feature>
<dbReference type="InterPro" id="IPR051685">
    <property type="entry name" value="Ycf3/AcsC/BcsC/TPR_MFPF"/>
</dbReference>
<evidence type="ECO:0000313" key="4">
    <source>
        <dbReference type="EMBL" id="CAG9332712.1"/>
    </source>
</evidence>
<evidence type="ECO:0000313" key="5">
    <source>
        <dbReference type="Proteomes" id="UP001162131"/>
    </source>
</evidence>
<dbReference type="PROSITE" id="PS50005">
    <property type="entry name" value="TPR"/>
    <property type="match status" value="7"/>
</dbReference>
<dbReference type="SUPFAM" id="SSF117281">
    <property type="entry name" value="Kelch motif"/>
    <property type="match status" value="1"/>
</dbReference>
<keyword evidence="5" id="KW-1185">Reference proteome</keyword>
<comment type="caution">
    <text evidence="4">The sequence shown here is derived from an EMBL/GenBank/DDBJ whole genome shotgun (WGS) entry which is preliminary data.</text>
</comment>
<keyword evidence="1" id="KW-0677">Repeat</keyword>
<dbReference type="InterPro" id="IPR015915">
    <property type="entry name" value="Kelch-typ_b-propeller"/>
</dbReference>
<feature type="repeat" description="TPR" evidence="3">
    <location>
        <begin position="546"/>
        <end position="579"/>
    </location>
</feature>
<evidence type="ECO:0008006" key="6">
    <source>
        <dbReference type="Google" id="ProtNLM"/>
    </source>
</evidence>
<evidence type="ECO:0000256" key="3">
    <source>
        <dbReference type="PROSITE-ProRule" id="PRU00339"/>
    </source>
</evidence>
<dbReference type="Gene3D" id="2.120.10.80">
    <property type="entry name" value="Kelch-type beta propeller"/>
    <property type="match status" value="1"/>
</dbReference>
<dbReference type="EMBL" id="CAJZBQ010000055">
    <property type="protein sequence ID" value="CAG9332712.1"/>
    <property type="molecule type" value="Genomic_DNA"/>
</dbReference>
<sequence>MMVDTLRNKTAEILSKPNNRELEIDFRTTCSAIQTNSFDPPLMQAYQDYLNAYQQKTSLYNIIGNNKDNITSLIIYNTETETEEVKTLQTSDLLGTSTCITQLPNGKLFCFGNYYRHSGITMLIDTNGEVEVLPSGTPCQLSSCIYFDNSVYCFGGCTNKCISTLSSRFDLDLNHWIHLTPMQYPDFRCSSIIFNGNILISRMIKRKLLLYSIDIDSFSIIPHKFKWTTQKILINAERPYLIECPGLIYESEIGSYLNWRQIGKSAINQNFHQVDRSYNKGGICISFISGSLKEYYCFNLNQKTFIDFAYYNEHVSLRKVGKKIEAIEWNIQSFKLDPYFLDEWGIKGNTLHCLGQNLEKIELSDERIKFDPSNIDAIICKGEAFHDLERYLEAIDCYDEGIKIDTYGDAYLYYSKGKALDKLKRYLEAIEYYDRAIKINSKNAEFYNNKGNALFDLERYLEAIECYDKAIKLNPKNADFYYNKGNALYGLQKYLEAIEFYDEAIKLNQSNADFYYYKGKSFYGLQRYLEAIECYDEASKYLPSKADIYNHKGTAFFDLERYLEAVECFDKAIKLDPNNADFYYKKGCSLYKLGSYPEAVERYDEAIKINPNKAKFYSGRGNTLYILERCQEAIQCYDEANKLEPDNPLHFYCRAKVFNNLRQEEAALQDFNRAYHLKQENQEGGAFNKNEWNLSEKDINFINDVLGRDRIELLRKMQI</sequence>
<dbReference type="Gene3D" id="1.25.40.10">
    <property type="entry name" value="Tetratricopeptide repeat domain"/>
    <property type="match status" value="4"/>
</dbReference>
<dbReference type="Pfam" id="PF13414">
    <property type="entry name" value="TPR_11"/>
    <property type="match status" value="2"/>
</dbReference>
<dbReference type="SUPFAM" id="SSF48452">
    <property type="entry name" value="TPR-like"/>
    <property type="match status" value="2"/>
</dbReference>
<dbReference type="Pfam" id="PF00515">
    <property type="entry name" value="TPR_1"/>
    <property type="match status" value="1"/>
</dbReference>
<keyword evidence="2 3" id="KW-0802">TPR repeat</keyword>
<dbReference type="PANTHER" id="PTHR44943:SF4">
    <property type="entry name" value="TPR REPEAT-CONTAINING PROTEIN MJ0798"/>
    <property type="match status" value="1"/>
</dbReference>
<organism evidence="4 5">
    <name type="scientific">Blepharisma stoltei</name>
    <dbReference type="NCBI Taxonomy" id="1481888"/>
    <lineage>
        <taxon>Eukaryota</taxon>
        <taxon>Sar</taxon>
        <taxon>Alveolata</taxon>
        <taxon>Ciliophora</taxon>
        <taxon>Postciliodesmatophora</taxon>
        <taxon>Heterotrichea</taxon>
        <taxon>Heterotrichida</taxon>
        <taxon>Blepharismidae</taxon>
        <taxon>Blepharisma</taxon>
    </lineage>
</organism>
<reference evidence="4" key="1">
    <citation type="submission" date="2021-09" db="EMBL/GenBank/DDBJ databases">
        <authorList>
            <consortium name="AG Swart"/>
            <person name="Singh M."/>
            <person name="Singh A."/>
            <person name="Seah K."/>
            <person name="Emmerich C."/>
        </authorList>
    </citation>
    <scope>NUCLEOTIDE SEQUENCE</scope>
    <source>
        <strain evidence="4">ATCC30299</strain>
    </source>
</reference>
<evidence type="ECO:0000256" key="2">
    <source>
        <dbReference type="ARBA" id="ARBA00022803"/>
    </source>
</evidence>
<feature type="repeat" description="TPR" evidence="3">
    <location>
        <begin position="410"/>
        <end position="443"/>
    </location>
</feature>
<dbReference type="InterPro" id="IPR019734">
    <property type="entry name" value="TPR_rpt"/>
</dbReference>
<dbReference type="SMART" id="SM00028">
    <property type="entry name" value="TPR"/>
    <property type="match status" value="9"/>
</dbReference>
<dbReference type="AlphaFoldDB" id="A0AAU9K5M6"/>
<accession>A0AAU9K5M6</accession>
<dbReference type="PROSITE" id="PS50293">
    <property type="entry name" value="TPR_REGION"/>
    <property type="match status" value="5"/>
</dbReference>
<feature type="repeat" description="TPR" evidence="3">
    <location>
        <begin position="614"/>
        <end position="647"/>
    </location>
</feature>
<gene>
    <name evidence="4" type="ORF">BSTOLATCC_MIC57004</name>
</gene>
<dbReference type="InterPro" id="IPR011990">
    <property type="entry name" value="TPR-like_helical_dom_sf"/>
</dbReference>